<name>A0ABS5PRG6_9FIRM</name>
<proteinExistence type="predicted"/>
<keyword evidence="1" id="KW-0472">Membrane</keyword>
<organism evidence="2 3">
    <name type="scientific">Fusibacter paucivorans</name>
    <dbReference type="NCBI Taxonomy" id="76009"/>
    <lineage>
        <taxon>Bacteria</taxon>
        <taxon>Bacillati</taxon>
        <taxon>Bacillota</taxon>
        <taxon>Clostridia</taxon>
        <taxon>Eubacteriales</taxon>
        <taxon>Eubacteriales Family XII. Incertae Sedis</taxon>
        <taxon>Fusibacter</taxon>
    </lineage>
</organism>
<accession>A0ABS5PRG6</accession>
<evidence type="ECO:0000313" key="2">
    <source>
        <dbReference type="EMBL" id="MBS7527666.1"/>
    </source>
</evidence>
<evidence type="ECO:0000313" key="3">
    <source>
        <dbReference type="Proteomes" id="UP000746471"/>
    </source>
</evidence>
<keyword evidence="1" id="KW-1133">Transmembrane helix</keyword>
<comment type="caution">
    <text evidence="2">The sequence shown here is derived from an EMBL/GenBank/DDBJ whole genome shotgun (WGS) entry which is preliminary data.</text>
</comment>
<dbReference type="EMBL" id="JAHBCL010000023">
    <property type="protein sequence ID" value="MBS7527666.1"/>
    <property type="molecule type" value="Genomic_DNA"/>
</dbReference>
<protein>
    <submittedName>
        <fullName evidence="2">Uncharacterized protein</fullName>
    </submittedName>
</protein>
<keyword evidence="1" id="KW-0812">Transmembrane</keyword>
<dbReference type="RefSeq" id="WP_213237527.1">
    <property type="nucleotide sequence ID" value="NZ_JAHBCL010000023.1"/>
</dbReference>
<sequence>MVLSEYMEQTLDLNDLSLSKSFYYNSIVFCIIDAVFSIGVRYSSTLNTVTRYSKHCKVALFRDYGTTYSSIVNEYTVSDFLKDIERYSDDALADEIFKNKQRTSSRNGILKSRAVRAFALILKTNGIEAFRDVEKMMKNQIVEDQILSIKGQSSGKSLSYFYMLSGDEDSIKPDRHIKNYLKSFCGSSINDIQATNMIEQAVTTLQEKYLGINCRNIDHLIWRYERNK</sequence>
<gene>
    <name evidence="2" type="ORF">KHM83_13350</name>
</gene>
<evidence type="ECO:0000256" key="1">
    <source>
        <dbReference type="SAM" id="Phobius"/>
    </source>
</evidence>
<dbReference type="Proteomes" id="UP000746471">
    <property type="component" value="Unassembled WGS sequence"/>
</dbReference>
<keyword evidence="3" id="KW-1185">Reference proteome</keyword>
<reference evidence="2 3" key="1">
    <citation type="submission" date="2021-05" db="EMBL/GenBank/DDBJ databases">
        <title>Fusibacter ferrireducens sp. nov., an anaerobic, sulfur- and Fe-reducing bacterium isolated from the mangrove sediment.</title>
        <authorList>
            <person name="Qiu D."/>
        </authorList>
    </citation>
    <scope>NUCLEOTIDE SEQUENCE [LARGE SCALE GENOMIC DNA]</scope>
    <source>
        <strain evidence="2 3">DSM 12116</strain>
    </source>
</reference>
<feature type="transmembrane region" description="Helical" evidence="1">
    <location>
        <begin position="22"/>
        <end position="42"/>
    </location>
</feature>